<dbReference type="InterPro" id="IPR007314">
    <property type="entry name" value="Cofac_haem-bd_dom"/>
</dbReference>
<name>A0A917A9Q5_9RHOB</name>
<keyword evidence="3" id="KW-1185">Reference proteome</keyword>
<dbReference type="Gene3D" id="1.10.8.760">
    <property type="entry name" value="Haem-binding uptake, Tiki superfamily, ChaN, domain 2"/>
    <property type="match status" value="1"/>
</dbReference>
<reference evidence="2" key="2">
    <citation type="submission" date="2020-09" db="EMBL/GenBank/DDBJ databases">
        <authorList>
            <person name="Sun Q."/>
            <person name="Zhou Y."/>
        </authorList>
    </citation>
    <scope>NUCLEOTIDE SEQUENCE</scope>
    <source>
        <strain evidence="2">CGMCC 1.16012</strain>
    </source>
</reference>
<sequence>MLGEVHDNAAHHTHQVRAVKAIQPAAIVFEMLTPEQAEVANDLVGAAAGELAEALNWADTGWPDFNMYYPIFTTSSARIYGGALPRQNVRRAISEGAAALFGDGAERYGLTTPLPEDQRETREAAQMTAHCDALPPEMLPGMVEAQRLRDAAIAQAVVEAFQATGGPVVVITGNGHARSDWGVPHNLRVAAPDLTLLSIGQFEETPDPGEPFDLWLVTDPTEREDPCAAFQ</sequence>
<evidence type="ECO:0000313" key="3">
    <source>
        <dbReference type="Proteomes" id="UP000606730"/>
    </source>
</evidence>
<dbReference type="Proteomes" id="UP000606730">
    <property type="component" value="Unassembled WGS sequence"/>
</dbReference>
<organism evidence="2 3">
    <name type="scientific">Actibacterium pelagium</name>
    <dbReference type="NCBI Taxonomy" id="2029103"/>
    <lineage>
        <taxon>Bacteria</taxon>
        <taxon>Pseudomonadati</taxon>
        <taxon>Pseudomonadota</taxon>
        <taxon>Alphaproteobacteria</taxon>
        <taxon>Rhodobacterales</taxon>
        <taxon>Roseobacteraceae</taxon>
        <taxon>Actibacterium</taxon>
    </lineage>
</organism>
<dbReference type="Pfam" id="PF04187">
    <property type="entry name" value="Cofac_haem_bdg"/>
    <property type="match status" value="1"/>
</dbReference>
<accession>A0A917A9Q5</accession>
<dbReference type="Gene3D" id="3.40.50.11550">
    <property type="match status" value="1"/>
</dbReference>
<evidence type="ECO:0000313" key="2">
    <source>
        <dbReference type="EMBL" id="GGE37657.1"/>
    </source>
</evidence>
<dbReference type="SUPFAM" id="SSF159501">
    <property type="entry name" value="EreA/ChaN-like"/>
    <property type="match status" value="1"/>
</dbReference>
<comment type="caution">
    <text evidence="2">The sequence shown here is derived from an EMBL/GenBank/DDBJ whole genome shotgun (WGS) entry which is preliminary data.</text>
</comment>
<evidence type="ECO:0000259" key="1">
    <source>
        <dbReference type="Pfam" id="PF04187"/>
    </source>
</evidence>
<dbReference type="CDD" id="cd14727">
    <property type="entry name" value="ChanN-like"/>
    <property type="match status" value="1"/>
</dbReference>
<feature type="domain" description="Haem-binding uptake Tiki superfamily ChaN" evidence="1">
    <location>
        <begin position="1"/>
        <end position="187"/>
    </location>
</feature>
<dbReference type="EMBL" id="BMKN01000001">
    <property type="protein sequence ID" value="GGE37657.1"/>
    <property type="molecule type" value="Genomic_DNA"/>
</dbReference>
<gene>
    <name evidence="2" type="ORF">GCM10011517_01760</name>
</gene>
<reference evidence="2" key="1">
    <citation type="journal article" date="2014" name="Int. J. Syst. Evol. Microbiol.">
        <title>Complete genome sequence of Corynebacterium casei LMG S-19264T (=DSM 44701T), isolated from a smear-ripened cheese.</title>
        <authorList>
            <consortium name="US DOE Joint Genome Institute (JGI-PGF)"/>
            <person name="Walter F."/>
            <person name="Albersmeier A."/>
            <person name="Kalinowski J."/>
            <person name="Ruckert C."/>
        </authorList>
    </citation>
    <scope>NUCLEOTIDE SEQUENCE</scope>
    <source>
        <strain evidence="2">CGMCC 1.16012</strain>
    </source>
</reference>
<proteinExistence type="predicted"/>
<dbReference type="AlphaFoldDB" id="A0A917A9Q5"/>
<protein>
    <recommendedName>
        <fullName evidence="1">Haem-binding uptake Tiki superfamily ChaN domain-containing protein</fullName>
    </recommendedName>
</protein>